<gene>
    <name evidence="1" type="ORF">ETSY1_44300</name>
</gene>
<evidence type="ECO:0000313" key="1">
    <source>
        <dbReference type="EMBL" id="ETW92292.1"/>
    </source>
</evidence>
<evidence type="ECO:0000313" key="2">
    <source>
        <dbReference type="Proteomes" id="UP000019141"/>
    </source>
</evidence>
<keyword evidence="2" id="KW-1185">Reference proteome</keyword>
<sequence>MLYGSDVHRVFHKWWTYAKTHYLPFQNGRPLDTVTLYYDPIVNYHHQVNVAGTLGLVWQIVPQKYEDARLLFEAAIKQLGWTHLEPLQESTRDRTTLVPTPRGTLLGLMLAQELGYDDVYAKLKAHAEAHYEPAWNTESGEFTWGFGLNEPYPRGQFNGPMAAAEAISEGAWWRICNEPKSRKFTDPTVYGVDFPNVCLSQAWYDVYRRLLVVATDAGDPRAAGQQTAFRIKQIDTQRCHVTVDGESSDDWDWRVVDDELEITTTVGEHTFLITH</sequence>
<reference evidence="1 2" key="1">
    <citation type="journal article" date="2014" name="Nature">
        <title>An environmental bacterial taxon with a large and distinct metabolic repertoire.</title>
        <authorList>
            <person name="Wilson M.C."/>
            <person name="Mori T."/>
            <person name="Ruckert C."/>
            <person name="Uria A.R."/>
            <person name="Helf M.J."/>
            <person name="Takada K."/>
            <person name="Gernert C."/>
            <person name="Steffens U.A."/>
            <person name="Heycke N."/>
            <person name="Schmitt S."/>
            <person name="Rinke C."/>
            <person name="Helfrich E.J."/>
            <person name="Brachmann A.O."/>
            <person name="Gurgui C."/>
            <person name="Wakimoto T."/>
            <person name="Kracht M."/>
            <person name="Crusemann M."/>
            <person name="Hentschel U."/>
            <person name="Abe I."/>
            <person name="Matsunaga S."/>
            <person name="Kalinowski J."/>
            <person name="Takeyama H."/>
            <person name="Piel J."/>
        </authorList>
    </citation>
    <scope>NUCLEOTIDE SEQUENCE [LARGE SCALE GENOMIC DNA]</scope>
    <source>
        <strain evidence="2">TSY1</strain>
    </source>
</reference>
<accession>W4L2Q9</accession>
<dbReference type="AlphaFoldDB" id="W4L2Q9"/>
<dbReference type="HOGENOM" id="CLU_1010784_0_0_7"/>
<dbReference type="Proteomes" id="UP000019141">
    <property type="component" value="Unassembled WGS sequence"/>
</dbReference>
<comment type="caution">
    <text evidence="1">The sequence shown here is derived from an EMBL/GenBank/DDBJ whole genome shotgun (WGS) entry which is preliminary data.</text>
</comment>
<name>W4L2Q9_ENTF1</name>
<dbReference type="EMBL" id="AZHW01001549">
    <property type="protein sequence ID" value="ETW92292.1"/>
    <property type="molecule type" value="Genomic_DNA"/>
</dbReference>
<proteinExistence type="predicted"/>
<evidence type="ECO:0008006" key="3">
    <source>
        <dbReference type="Google" id="ProtNLM"/>
    </source>
</evidence>
<organism evidence="1 2">
    <name type="scientific">Entotheonella factor</name>
    <dbReference type="NCBI Taxonomy" id="1429438"/>
    <lineage>
        <taxon>Bacteria</taxon>
        <taxon>Pseudomonadati</taxon>
        <taxon>Nitrospinota/Tectimicrobiota group</taxon>
        <taxon>Candidatus Tectimicrobiota</taxon>
        <taxon>Candidatus Entotheonellia</taxon>
        <taxon>Candidatus Entotheonellales</taxon>
        <taxon>Candidatus Entotheonellaceae</taxon>
        <taxon>Candidatus Entotheonella</taxon>
    </lineage>
</organism>
<protein>
    <recommendedName>
        <fullName evidence="3">Linalool dehydratase/isomerase domain-containing protein</fullName>
    </recommendedName>
</protein>